<keyword evidence="3" id="KW-1185">Reference proteome</keyword>
<evidence type="ECO:0008006" key="4">
    <source>
        <dbReference type="Google" id="ProtNLM"/>
    </source>
</evidence>
<dbReference type="Proteomes" id="UP000192266">
    <property type="component" value="Unassembled WGS sequence"/>
</dbReference>
<dbReference type="GO" id="GO:0008218">
    <property type="term" value="P:bioluminescence"/>
    <property type="evidence" value="ECO:0007669"/>
    <property type="project" value="InterPro"/>
</dbReference>
<evidence type="ECO:0000256" key="1">
    <source>
        <dbReference type="ARBA" id="ARBA00022857"/>
    </source>
</evidence>
<dbReference type="OrthoDB" id="1522941at2"/>
<evidence type="ECO:0000313" key="3">
    <source>
        <dbReference type="Proteomes" id="UP000192266"/>
    </source>
</evidence>
<dbReference type="RefSeq" id="WP_084447630.1">
    <property type="nucleotide sequence ID" value="NZ_FWWW01000099.1"/>
</dbReference>
<sequence>MNHSERLAAFIALGQRLHHLTEDEKADLFSRARNNNSWFDAPNVASALDGIARLLEEDSLRAWAGCYPAEPPTPRAVGVVMAGNIPLVGFHDLLCVVLSGHYLLAKPSSDDKFLMHWIVDELTRLEPRIAERITFVERLNAADAFIATGSDNTGRYFEYYFRNKPNLIRRNRTSLAILTGQETPAELAALGADIFQYYGLGCRNVSKLLVPQDYRFDTLLDNLQTWERVLEQNRYQNNYDYNKSILLVNRVPHFDNGFVLLTESAQLVSPISVVHYGTYTGEADLRQQLAQVAEQTQCIVSAGGQIPGSFAFGQAQCPGVSDYADGVDTMAFLTSLP</sequence>
<proteinExistence type="predicted"/>
<dbReference type="Pfam" id="PF05893">
    <property type="entry name" value="LuxC"/>
    <property type="match status" value="1"/>
</dbReference>
<dbReference type="GO" id="GO:0003995">
    <property type="term" value="F:acyl-CoA dehydrogenase activity"/>
    <property type="evidence" value="ECO:0007669"/>
    <property type="project" value="InterPro"/>
</dbReference>
<reference evidence="2 3" key="1">
    <citation type="submission" date="2017-04" db="EMBL/GenBank/DDBJ databases">
        <authorList>
            <person name="Afonso C.L."/>
            <person name="Miller P.J."/>
            <person name="Scott M.A."/>
            <person name="Spackman E."/>
            <person name="Goraichik I."/>
            <person name="Dimitrov K.M."/>
            <person name="Suarez D.L."/>
            <person name="Swayne D.E."/>
        </authorList>
    </citation>
    <scope>NUCLEOTIDE SEQUENCE [LARGE SCALE GENOMIC DNA]</scope>
    <source>
        <strain evidence="2 3">DSM 11622</strain>
    </source>
</reference>
<keyword evidence="1" id="KW-0521">NADP</keyword>
<dbReference type="STRING" id="645990.SAMN00120144_1692"/>
<accession>A0A1W1W3R0</accession>
<evidence type="ECO:0000313" key="2">
    <source>
        <dbReference type="EMBL" id="SMC00262.1"/>
    </source>
</evidence>
<dbReference type="AlphaFoldDB" id="A0A1W1W3R0"/>
<dbReference type="InterPro" id="IPR008670">
    <property type="entry name" value="CoA_reduct_LuxC"/>
</dbReference>
<dbReference type="EMBL" id="FWWW01000099">
    <property type="protein sequence ID" value="SMC00262.1"/>
    <property type="molecule type" value="Genomic_DNA"/>
</dbReference>
<protein>
    <recommendedName>
        <fullName evidence="4">Acyl-CoA reductase</fullName>
    </recommendedName>
</protein>
<name>A0A1W1W3R0_9BACT</name>
<gene>
    <name evidence="2" type="ORF">SAMN00120144_1692</name>
</gene>
<organism evidence="2 3">
    <name type="scientific">Hymenobacter roseosalivarius DSM 11622</name>
    <dbReference type="NCBI Taxonomy" id="645990"/>
    <lineage>
        <taxon>Bacteria</taxon>
        <taxon>Pseudomonadati</taxon>
        <taxon>Bacteroidota</taxon>
        <taxon>Cytophagia</taxon>
        <taxon>Cytophagales</taxon>
        <taxon>Hymenobacteraceae</taxon>
        <taxon>Hymenobacter</taxon>
    </lineage>
</organism>